<proteinExistence type="predicted"/>
<protein>
    <submittedName>
        <fullName evidence="1">Uncharacterized protein</fullName>
    </submittedName>
</protein>
<reference evidence="1 2" key="1">
    <citation type="journal article" date="2013" name="Genome Res.">
        <title>A second-generation assembly of the Drosophila simulans genome provides new insights into patterns of lineage-specific divergence.</title>
        <authorList>
            <person name="Hu T.T."/>
            <person name="Eisen M.B."/>
            <person name="Thornton K.R."/>
            <person name="Andolfatto P."/>
        </authorList>
    </citation>
    <scope>NUCLEOTIDE SEQUENCE [LARGE SCALE GENOMIC DNA]</scope>
    <source>
        <strain evidence="2">w501</strain>
    </source>
</reference>
<gene>
    <name evidence="1" type="primary">Dsim\GD27056</name>
    <name evidence="1" type="ORF">Dsimw501_GD27056</name>
</gene>
<evidence type="ECO:0000313" key="2">
    <source>
        <dbReference type="Proteomes" id="UP000035880"/>
    </source>
</evidence>
<dbReference type="PANTHER" id="PTHR20977:SF0">
    <property type="entry name" value="AT13385P-RELATED"/>
    <property type="match status" value="1"/>
</dbReference>
<dbReference type="KEGG" id="dsi:Dsimw501_GD27056"/>
<dbReference type="Pfam" id="PF07248">
    <property type="entry name" value="DUF1431"/>
    <property type="match status" value="1"/>
</dbReference>
<dbReference type="Proteomes" id="UP000035880">
    <property type="component" value="Chromosome 2R"/>
</dbReference>
<name>A0A0J9R861_DROSI</name>
<evidence type="ECO:0000313" key="1">
    <source>
        <dbReference type="EMBL" id="KMY92251.1"/>
    </source>
</evidence>
<dbReference type="OrthoDB" id="7725418at2759"/>
<dbReference type="EMBL" id="CM002911">
    <property type="protein sequence ID" value="KMY92251.1"/>
    <property type="molecule type" value="Genomic_DNA"/>
</dbReference>
<dbReference type="PANTHER" id="PTHR20977">
    <property type="entry name" value="AT13385P-RELATED"/>
    <property type="match status" value="1"/>
</dbReference>
<dbReference type="SMART" id="SM00689">
    <property type="entry name" value="DM6"/>
    <property type="match status" value="1"/>
</dbReference>
<accession>A0A0J9R861</accession>
<organism evidence="1 2">
    <name type="scientific">Drosophila simulans</name>
    <name type="common">Fruit fly</name>
    <dbReference type="NCBI Taxonomy" id="7240"/>
    <lineage>
        <taxon>Eukaryota</taxon>
        <taxon>Metazoa</taxon>
        <taxon>Ecdysozoa</taxon>
        <taxon>Arthropoda</taxon>
        <taxon>Hexapoda</taxon>
        <taxon>Insecta</taxon>
        <taxon>Pterygota</taxon>
        <taxon>Neoptera</taxon>
        <taxon>Endopterygota</taxon>
        <taxon>Diptera</taxon>
        <taxon>Brachycera</taxon>
        <taxon>Muscomorpha</taxon>
        <taxon>Ephydroidea</taxon>
        <taxon>Drosophilidae</taxon>
        <taxon>Drosophila</taxon>
        <taxon>Sophophora</taxon>
    </lineage>
</organism>
<dbReference type="AlphaFoldDB" id="A0A0J9R861"/>
<dbReference type="Bgee" id="FBgn0268346">
    <property type="expression patterns" value="Expressed in male reproductive system and 2 other cell types or tissues"/>
</dbReference>
<dbReference type="InterPro" id="IPR006611">
    <property type="entry name" value="DUF1431_DROsp"/>
</dbReference>
<sequence>MSMWRSIGTKTQNRVIPSFASVVCHRAFAKDHNPSPKCSDSAGKGCGNFTACGDPRFAKKPPPRKEDGFQFHHLVKQPPECCTDPCAERFPPYDQCYYKISDKATRKYQVTWVECPPIKIKPKKICCYEAGIRPPIPRRKRKEFVASAECPTTVECPTEGGPCPKIKLPGCKAVGSVSCHVVRRKTDCVKVKAPYPSFSECSHAALRKPRGIECNCLDVPSSCDLIRELKKLEGSPRKPNCGGSRA</sequence>